<feature type="region of interest" description="Disordered" evidence="1">
    <location>
        <begin position="78"/>
        <end position="109"/>
    </location>
</feature>
<name>A0A0K0D4J8_ANGCA</name>
<dbReference type="AlphaFoldDB" id="A0A0K0D4J8"/>
<accession>A0A0K0D4J8</accession>
<protein>
    <submittedName>
        <fullName evidence="3">Ty3-gypsy retrotransposon protein</fullName>
    </submittedName>
</protein>
<reference evidence="3" key="2">
    <citation type="submission" date="2017-02" db="UniProtKB">
        <authorList>
            <consortium name="WormBaseParasite"/>
        </authorList>
    </citation>
    <scope>IDENTIFICATION</scope>
</reference>
<keyword evidence="2" id="KW-1185">Reference proteome</keyword>
<dbReference type="STRING" id="6313.A0A0K0D4J8"/>
<evidence type="ECO:0000313" key="2">
    <source>
        <dbReference type="Proteomes" id="UP000035642"/>
    </source>
</evidence>
<dbReference type="WBParaSite" id="ACAC_0000499301-mRNA-1">
    <property type="protein sequence ID" value="ACAC_0000499301-mRNA-1"/>
    <property type="gene ID" value="ACAC_0000499301"/>
</dbReference>
<feature type="compositionally biased region" description="Polar residues" evidence="1">
    <location>
        <begin position="78"/>
        <end position="99"/>
    </location>
</feature>
<evidence type="ECO:0000313" key="3">
    <source>
        <dbReference type="WBParaSite" id="ACAC_0000499301-mRNA-1"/>
    </source>
</evidence>
<organism evidence="2 3">
    <name type="scientific">Angiostrongylus cantonensis</name>
    <name type="common">Rat lungworm</name>
    <dbReference type="NCBI Taxonomy" id="6313"/>
    <lineage>
        <taxon>Eukaryota</taxon>
        <taxon>Metazoa</taxon>
        <taxon>Ecdysozoa</taxon>
        <taxon>Nematoda</taxon>
        <taxon>Chromadorea</taxon>
        <taxon>Rhabditida</taxon>
        <taxon>Rhabditina</taxon>
        <taxon>Rhabditomorpha</taxon>
        <taxon>Strongyloidea</taxon>
        <taxon>Metastrongylidae</taxon>
        <taxon>Angiostrongylus</taxon>
    </lineage>
</organism>
<reference evidence="2" key="1">
    <citation type="submission" date="2012-09" db="EMBL/GenBank/DDBJ databases">
        <authorList>
            <person name="Martin A.A."/>
        </authorList>
    </citation>
    <scope>NUCLEOTIDE SEQUENCE</scope>
</reference>
<dbReference type="Proteomes" id="UP000035642">
    <property type="component" value="Unassembled WGS sequence"/>
</dbReference>
<sequence>MFQSVIVDPCCLSVRKGEDARGSQKRKATRPQQVTDMMHIDVTASVVKEKLNASQSKMLEYEEKINHLEAKIVQLQRNASERQQSGNDDANLSEGNIDQPQVVALKKAKPPKRQLLYPSKFYNSNLVSA</sequence>
<proteinExistence type="predicted"/>
<evidence type="ECO:0000256" key="1">
    <source>
        <dbReference type="SAM" id="MobiDB-lite"/>
    </source>
</evidence>